<keyword evidence="5" id="KW-0548">Nucleotidyltransferase</keyword>
<dbReference type="GO" id="GO:0046872">
    <property type="term" value="F:metal ion binding"/>
    <property type="evidence" value="ECO:0007669"/>
    <property type="project" value="UniProtKB-KW"/>
</dbReference>
<evidence type="ECO:0000256" key="3">
    <source>
        <dbReference type="ARBA" id="ARBA00008307"/>
    </source>
</evidence>
<keyword evidence="8" id="KW-0547">Nucleotide-binding</keyword>
<dbReference type="AlphaFoldDB" id="A0A6A4WL42"/>
<protein>
    <recommendedName>
        <fullName evidence="10">Mab-21-like HhH/H2TH-like domain-containing protein</fullName>
    </recommendedName>
</protein>
<evidence type="ECO:0000256" key="9">
    <source>
        <dbReference type="ARBA" id="ARBA00023211"/>
    </source>
</evidence>
<evidence type="ECO:0000256" key="6">
    <source>
        <dbReference type="ARBA" id="ARBA00022723"/>
    </source>
</evidence>
<comment type="similarity">
    <text evidence="3">Belongs to the mab-21 family.</text>
</comment>
<dbReference type="Proteomes" id="UP000440578">
    <property type="component" value="Unassembled WGS sequence"/>
</dbReference>
<reference evidence="11 12" key="1">
    <citation type="submission" date="2019-07" db="EMBL/GenBank/DDBJ databases">
        <title>Draft genome assembly of a fouling barnacle, Amphibalanus amphitrite (Darwin, 1854): The first reference genome for Thecostraca.</title>
        <authorList>
            <person name="Kim W."/>
        </authorList>
    </citation>
    <scope>NUCLEOTIDE SEQUENCE [LARGE SCALE GENOMIC DNA]</scope>
    <source>
        <strain evidence="11">SNU_AA5</strain>
        <tissue evidence="11">Soma without cirri and trophi</tissue>
    </source>
</reference>
<dbReference type="PANTHER" id="PTHR10656">
    <property type="entry name" value="CELL FATE DETERMINING PROTEIN MAB21-RELATED"/>
    <property type="match status" value="1"/>
</dbReference>
<keyword evidence="8" id="KW-0342">GTP-binding</keyword>
<dbReference type="InterPro" id="IPR024810">
    <property type="entry name" value="MAB21L/cGLR"/>
</dbReference>
<keyword evidence="9" id="KW-0464">Manganese</keyword>
<dbReference type="Gene3D" id="1.10.1410.40">
    <property type="match status" value="1"/>
</dbReference>
<keyword evidence="4" id="KW-0808">Transferase</keyword>
<comment type="caution">
    <text evidence="11">The sequence shown here is derived from an EMBL/GenBank/DDBJ whole genome shotgun (WGS) entry which is preliminary data.</text>
</comment>
<evidence type="ECO:0000256" key="2">
    <source>
        <dbReference type="ARBA" id="ARBA00001946"/>
    </source>
</evidence>
<evidence type="ECO:0000313" key="11">
    <source>
        <dbReference type="EMBL" id="KAF0307585.1"/>
    </source>
</evidence>
<dbReference type="PANTHER" id="PTHR10656:SF42">
    <property type="entry name" value="CYCLIC GMP-AMP SYNTHASE-LIKE PROTEIN-RELATED"/>
    <property type="match status" value="1"/>
</dbReference>
<sequence length="665" mass="74354">MPLAFTGWSRGGGWWRRSWSPVVQQLVTRCGSAAHLVADTLLVADDLVWNPGPGKQAHITSCEVGDAVWGLVGRPLLSALAEVGAAAAAARCRHCQPRQPLRLVTCNRSGSSAEGLSDGIIGEGGTSDFDIMLEFDGPFRWAPPGAEKPADIEPHSAPQLWARPTDNAGFVTLHWARTARCGHEEPLEALPADSVRRLMLDFCRVRMDVWPDGAPWDTSFGVHLVPTGRPGSKTESIEYRISLSRAELLAVRQLCPGLRAAVTALKAIKNILKESGVAMDDLKSYFIKTAALWLAQEPHGGPRTGVTDCVHRLLDWLERRLDEERLPCFFYPAINVAAELTADQRQAIIGSLRLVREHLTPLLMACCEKEWSLDTLLEGRPTEPLSERQLRLRLGRTLLRRAVLSGIQFRPTAPCWESWWSWSIPRLARAAPRLLQWFHHRMSGTHDQQCFLLMAWSVVDPADLADGEPMTSPVGDVTVTLDVTPLTRLLTDSDLRRLLGEPAAVAAWCRRERPAGLTAEPDTPRGRAELLLRPELLLRALGEAVPRAMDWRREKDRERKEDWEGNYQPPATYQQRRERLEQHLSCDLQYNLRVKLPEMDGPTVVATAGLWRRRLQQLLSGDRLRAAYDAAVGRWPDRWQLLQYYLAEDDKQGKSAAGAAARVSL</sequence>
<dbReference type="GO" id="GO:0016779">
    <property type="term" value="F:nucleotidyltransferase activity"/>
    <property type="evidence" value="ECO:0007669"/>
    <property type="project" value="UniProtKB-KW"/>
</dbReference>
<comment type="cofactor">
    <cofactor evidence="1">
        <name>Mn(2+)</name>
        <dbReference type="ChEBI" id="CHEBI:29035"/>
    </cofactor>
</comment>
<dbReference type="EMBL" id="VIIS01000559">
    <property type="protein sequence ID" value="KAF0307585.1"/>
    <property type="molecule type" value="Genomic_DNA"/>
</dbReference>
<dbReference type="OrthoDB" id="7249367at2759"/>
<keyword evidence="6" id="KW-0479">Metal-binding</keyword>
<evidence type="ECO:0000313" key="12">
    <source>
        <dbReference type="Proteomes" id="UP000440578"/>
    </source>
</evidence>
<accession>A0A6A4WL42</accession>
<evidence type="ECO:0000259" key="10">
    <source>
        <dbReference type="Pfam" id="PF20266"/>
    </source>
</evidence>
<dbReference type="GO" id="GO:0005525">
    <property type="term" value="F:GTP binding"/>
    <property type="evidence" value="ECO:0007669"/>
    <property type="project" value="UniProtKB-KW"/>
</dbReference>
<feature type="domain" description="Mab-21-like HhH/H2TH-like" evidence="10">
    <location>
        <begin position="260"/>
        <end position="349"/>
    </location>
</feature>
<dbReference type="InterPro" id="IPR046906">
    <property type="entry name" value="Mab-21_HhH/H2TH-like"/>
</dbReference>
<evidence type="ECO:0000256" key="7">
    <source>
        <dbReference type="ARBA" id="ARBA00022842"/>
    </source>
</evidence>
<proteinExistence type="inferred from homology"/>
<evidence type="ECO:0000256" key="4">
    <source>
        <dbReference type="ARBA" id="ARBA00022679"/>
    </source>
</evidence>
<keyword evidence="12" id="KW-1185">Reference proteome</keyword>
<name>A0A6A4WL42_AMPAM</name>
<organism evidence="11 12">
    <name type="scientific">Amphibalanus amphitrite</name>
    <name type="common">Striped barnacle</name>
    <name type="synonym">Balanus amphitrite</name>
    <dbReference type="NCBI Taxonomy" id="1232801"/>
    <lineage>
        <taxon>Eukaryota</taxon>
        <taxon>Metazoa</taxon>
        <taxon>Ecdysozoa</taxon>
        <taxon>Arthropoda</taxon>
        <taxon>Crustacea</taxon>
        <taxon>Multicrustacea</taxon>
        <taxon>Cirripedia</taxon>
        <taxon>Thoracica</taxon>
        <taxon>Thoracicalcarea</taxon>
        <taxon>Balanomorpha</taxon>
        <taxon>Balanoidea</taxon>
        <taxon>Balanidae</taxon>
        <taxon>Amphibalaninae</taxon>
        <taxon>Amphibalanus</taxon>
    </lineage>
</organism>
<evidence type="ECO:0000256" key="8">
    <source>
        <dbReference type="ARBA" id="ARBA00023134"/>
    </source>
</evidence>
<keyword evidence="7" id="KW-0460">Magnesium</keyword>
<evidence type="ECO:0000256" key="1">
    <source>
        <dbReference type="ARBA" id="ARBA00001936"/>
    </source>
</evidence>
<dbReference type="SMART" id="SM01265">
    <property type="entry name" value="Mab-21"/>
    <property type="match status" value="1"/>
</dbReference>
<dbReference type="Pfam" id="PF20266">
    <property type="entry name" value="Mab-21_C"/>
    <property type="match status" value="1"/>
</dbReference>
<gene>
    <name evidence="11" type="ORF">FJT64_002248</name>
</gene>
<comment type="cofactor">
    <cofactor evidence="2">
        <name>Mg(2+)</name>
        <dbReference type="ChEBI" id="CHEBI:18420"/>
    </cofactor>
</comment>
<evidence type="ECO:0000256" key="5">
    <source>
        <dbReference type="ARBA" id="ARBA00022695"/>
    </source>
</evidence>